<dbReference type="Proteomes" id="UP000712600">
    <property type="component" value="Unassembled WGS sequence"/>
</dbReference>
<dbReference type="Pfam" id="PF04434">
    <property type="entry name" value="SWIM"/>
    <property type="match status" value="1"/>
</dbReference>
<organism evidence="6 7">
    <name type="scientific">Brassica cretica</name>
    <name type="common">Mustard</name>
    <dbReference type="NCBI Taxonomy" id="69181"/>
    <lineage>
        <taxon>Eukaryota</taxon>
        <taxon>Viridiplantae</taxon>
        <taxon>Streptophyta</taxon>
        <taxon>Embryophyta</taxon>
        <taxon>Tracheophyta</taxon>
        <taxon>Spermatophyta</taxon>
        <taxon>Magnoliopsida</taxon>
        <taxon>eudicotyledons</taxon>
        <taxon>Gunneridae</taxon>
        <taxon>Pentapetalae</taxon>
        <taxon>rosids</taxon>
        <taxon>malvids</taxon>
        <taxon>Brassicales</taxon>
        <taxon>Brassicaceae</taxon>
        <taxon>Brassiceae</taxon>
        <taxon>Brassica</taxon>
    </lineage>
</organism>
<dbReference type="PANTHER" id="PTHR33784:SF35">
    <property type="entry name" value="(RAPE) HYPOTHETICAL PROTEIN"/>
    <property type="match status" value="1"/>
</dbReference>
<dbReference type="InterPro" id="IPR006564">
    <property type="entry name" value="Znf_PMZ"/>
</dbReference>
<keyword evidence="3" id="KW-0862">Zinc</keyword>
<protein>
    <recommendedName>
        <fullName evidence="5">SWIM-type domain-containing protein</fullName>
    </recommendedName>
</protein>
<evidence type="ECO:0000313" key="6">
    <source>
        <dbReference type="EMBL" id="KAF3588776.1"/>
    </source>
</evidence>
<name>A0A8S9S7V5_BRACR</name>
<gene>
    <name evidence="6" type="ORF">F2Q69_00027188</name>
</gene>
<dbReference type="EMBL" id="QGKX02000088">
    <property type="protein sequence ID" value="KAF3588776.1"/>
    <property type="molecule type" value="Genomic_DNA"/>
</dbReference>
<dbReference type="InterPro" id="IPR057136">
    <property type="entry name" value="At2g35280_TPR_dom"/>
</dbReference>
<dbReference type="InterPro" id="IPR040338">
    <property type="entry name" value="At1g67623-like"/>
</dbReference>
<dbReference type="InterPro" id="IPR007527">
    <property type="entry name" value="Znf_SWIM"/>
</dbReference>
<reference evidence="6" key="1">
    <citation type="submission" date="2019-12" db="EMBL/GenBank/DDBJ databases">
        <title>Genome sequencing and annotation of Brassica cretica.</title>
        <authorList>
            <person name="Studholme D.J."/>
            <person name="Sarris P."/>
        </authorList>
    </citation>
    <scope>NUCLEOTIDE SEQUENCE</scope>
    <source>
        <strain evidence="6">PFS-109/04</strain>
        <tissue evidence="6">Leaf</tissue>
    </source>
</reference>
<dbReference type="PANTHER" id="PTHR33784">
    <property type="entry name" value="OS05G0482100 PROTEIN"/>
    <property type="match status" value="1"/>
</dbReference>
<feature type="domain" description="SWIM-type" evidence="5">
    <location>
        <begin position="24"/>
        <end position="56"/>
    </location>
</feature>
<comment type="caution">
    <text evidence="6">The sequence shown here is derived from an EMBL/GenBank/DDBJ whole genome shotgun (WGS) entry which is preliminary data.</text>
</comment>
<evidence type="ECO:0000256" key="2">
    <source>
        <dbReference type="ARBA" id="ARBA00022771"/>
    </source>
</evidence>
<dbReference type="Pfam" id="PF23310">
    <property type="entry name" value="TPR_27"/>
    <property type="match status" value="1"/>
</dbReference>
<evidence type="ECO:0000256" key="1">
    <source>
        <dbReference type="ARBA" id="ARBA00022723"/>
    </source>
</evidence>
<proteinExistence type="predicted"/>
<dbReference type="PROSITE" id="PS50966">
    <property type="entry name" value="ZF_SWIM"/>
    <property type="match status" value="1"/>
</dbReference>
<evidence type="ECO:0000313" key="7">
    <source>
        <dbReference type="Proteomes" id="UP000712600"/>
    </source>
</evidence>
<sequence length="242" mass="27316">MGLLVLPCSTWKFEVTHAPTGFGFTVDLEKRTCTCPEFQVLGLLCRHAIAAASPRNMDYNMFVSEYHVKQTWAETLKGIILPIPDPKDVFVPAEILKVELYPPMTKRTKGKPCIKRKLSAGEFLGIIRYLLIMPEFPILSLPAEVQALVVQRVAHNSIADLYILRATSKSMLALANNGGVYAAFDLFKFPWYVGKRNLLLRRCFEEGNPSTLYVKGVEYFYRLDRHVEGLALIKRAADAGFE</sequence>
<dbReference type="GO" id="GO:0008270">
    <property type="term" value="F:zinc ion binding"/>
    <property type="evidence" value="ECO:0007669"/>
    <property type="project" value="UniProtKB-KW"/>
</dbReference>
<evidence type="ECO:0000256" key="3">
    <source>
        <dbReference type="ARBA" id="ARBA00022833"/>
    </source>
</evidence>
<evidence type="ECO:0000259" key="5">
    <source>
        <dbReference type="PROSITE" id="PS50966"/>
    </source>
</evidence>
<keyword evidence="1" id="KW-0479">Metal-binding</keyword>
<accession>A0A8S9S7V5</accession>
<evidence type="ECO:0000256" key="4">
    <source>
        <dbReference type="PROSITE-ProRule" id="PRU00325"/>
    </source>
</evidence>
<dbReference type="AlphaFoldDB" id="A0A8S9S7V5"/>
<keyword evidence="2 4" id="KW-0863">Zinc-finger</keyword>
<dbReference type="SMART" id="SM00575">
    <property type="entry name" value="ZnF_PMZ"/>
    <property type="match status" value="1"/>
</dbReference>